<dbReference type="SUPFAM" id="SSF53474">
    <property type="entry name" value="alpha/beta-Hydrolases"/>
    <property type="match status" value="1"/>
</dbReference>
<dbReference type="Pfam" id="PF06821">
    <property type="entry name" value="Ser_hydrolase"/>
    <property type="match status" value="1"/>
</dbReference>
<dbReference type="Proteomes" id="UP000177097">
    <property type="component" value="Unassembled WGS sequence"/>
</dbReference>
<dbReference type="InterPro" id="IPR029058">
    <property type="entry name" value="AB_hydrolase_fold"/>
</dbReference>
<evidence type="ECO:0000313" key="1">
    <source>
        <dbReference type="EMBL" id="OGL71963.1"/>
    </source>
</evidence>
<sequence length="196" mass="21788">MRIVLVHGYKASPQQNFWPWLGSALRERGHDVIAVDLPNPEAPNCQEWVQAISQAVLRPGGDTIFIAHSLGCVALLHYLENAEMSGTPKTVILVAPPYYIGSEKFASFFSPPIDFDTVMWKGQEFAVIAAKDDDVIPFDHAQKYERELNGHLYALEGGKHFLEAKDLPLILELIDSRDVEPGESLSNDFGDIDVVV</sequence>
<dbReference type="EMBL" id="MGDX01000004">
    <property type="protein sequence ID" value="OGL71963.1"/>
    <property type="molecule type" value="Genomic_DNA"/>
</dbReference>
<proteinExistence type="predicted"/>
<organism evidence="1 2">
    <name type="scientific">Candidatus Uhrbacteria bacterium RIFCSPHIGHO2_02_FULL_53_13</name>
    <dbReference type="NCBI Taxonomy" id="1802389"/>
    <lineage>
        <taxon>Bacteria</taxon>
        <taxon>Candidatus Uhriibacteriota</taxon>
    </lineage>
</organism>
<protein>
    <recommendedName>
        <fullName evidence="3">Alpha/beta hydrolase</fullName>
    </recommendedName>
</protein>
<reference evidence="1 2" key="1">
    <citation type="journal article" date="2016" name="Nat. Commun.">
        <title>Thousands of microbial genomes shed light on interconnected biogeochemical processes in an aquifer system.</title>
        <authorList>
            <person name="Anantharaman K."/>
            <person name="Brown C.T."/>
            <person name="Hug L.A."/>
            <person name="Sharon I."/>
            <person name="Castelle C.J."/>
            <person name="Probst A.J."/>
            <person name="Thomas B.C."/>
            <person name="Singh A."/>
            <person name="Wilkins M.J."/>
            <person name="Karaoz U."/>
            <person name="Brodie E.L."/>
            <person name="Williams K.H."/>
            <person name="Hubbard S.S."/>
            <person name="Banfield J.F."/>
        </authorList>
    </citation>
    <scope>NUCLEOTIDE SEQUENCE [LARGE SCALE GENOMIC DNA]</scope>
</reference>
<evidence type="ECO:0000313" key="2">
    <source>
        <dbReference type="Proteomes" id="UP000177097"/>
    </source>
</evidence>
<comment type="caution">
    <text evidence="1">The sequence shown here is derived from an EMBL/GenBank/DDBJ whole genome shotgun (WGS) entry which is preliminary data.</text>
</comment>
<dbReference type="AlphaFoldDB" id="A0A1F7U109"/>
<dbReference type="InterPro" id="IPR010662">
    <property type="entry name" value="RBBP9/YdeN"/>
</dbReference>
<dbReference type="Gene3D" id="3.40.50.1820">
    <property type="entry name" value="alpha/beta hydrolase"/>
    <property type="match status" value="1"/>
</dbReference>
<accession>A0A1F7U109</accession>
<dbReference type="PANTHER" id="PTHR15394:SF3">
    <property type="entry name" value="SERINE HYDROLASE RBBP9"/>
    <property type="match status" value="1"/>
</dbReference>
<name>A0A1F7U109_9BACT</name>
<dbReference type="PANTHER" id="PTHR15394">
    <property type="entry name" value="SERINE HYDROLASE RBBP9"/>
    <property type="match status" value="1"/>
</dbReference>
<dbReference type="GO" id="GO:0016787">
    <property type="term" value="F:hydrolase activity"/>
    <property type="evidence" value="ECO:0007669"/>
    <property type="project" value="InterPro"/>
</dbReference>
<evidence type="ECO:0008006" key="3">
    <source>
        <dbReference type="Google" id="ProtNLM"/>
    </source>
</evidence>
<gene>
    <name evidence="1" type="ORF">A3C17_00960</name>
</gene>